<dbReference type="Proteomes" id="UP001431572">
    <property type="component" value="Chromosome 2"/>
</dbReference>
<organism evidence="4 6">
    <name type="scientific">Candidatus Chlorohelix allophototropha</name>
    <dbReference type="NCBI Taxonomy" id="3003348"/>
    <lineage>
        <taxon>Bacteria</taxon>
        <taxon>Bacillati</taxon>
        <taxon>Chloroflexota</taxon>
        <taxon>Chloroflexia</taxon>
        <taxon>Candidatus Chloroheliales</taxon>
        <taxon>Candidatus Chloroheliaceae</taxon>
        <taxon>Candidatus Chlorohelix</taxon>
    </lineage>
</organism>
<keyword evidence="7" id="KW-1185">Reference proteome</keyword>
<evidence type="ECO:0000313" key="4">
    <source>
        <dbReference type="EMBL" id="NWJ48853.1"/>
    </source>
</evidence>
<evidence type="ECO:0000256" key="1">
    <source>
        <dbReference type="SAM" id="MobiDB-lite"/>
    </source>
</evidence>
<dbReference type="SUPFAM" id="SSF55486">
    <property type="entry name" value="Metalloproteases ('zincins'), catalytic domain"/>
    <property type="match status" value="1"/>
</dbReference>
<dbReference type="InterPro" id="IPR013783">
    <property type="entry name" value="Ig-like_fold"/>
</dbReference>
<dbReference type="InterPro" id="IPR036116">
    <property type="entry name" value="FN3_sf"/>
</dbReference>
<feature type="signal peptide" evidence="2">
    <location>
        <begin position="1"/>
        <end position="17"/>
    </location>
</feature>
<gene>
    <name evidence="4" type="ORF">HXX08_23585</name>
    <name evidence="5" type="ORF">OZ401_004402</name>
</gene>
<name>A0A8T7MA38_9CHLR</name>
<evidence type="ECO:0000313" key="7">
    <source>
        <dbReference type="Proteomes" id="UP001431572"/>
    </source>
</evidence>
<dbReference type="Proteomes" id="UP000521676">
    <property type="component" value="Unassembled WGS sequence"/>
</dbReference>
<feature type="chain" id="PRO_5035893068" description="Fibronectin type-III domain-containing protein" evidence="2">
    <location>
        <begin position="18"/>
        <end position="776"/>
    </location>
</feature>
<dbReference type="SUPFAM" id="SSF49265">
    <property type="entry name" value="Fibronectin type III"/>
    <property type="match status" value="1"/>
</dbReference>
<dbReference type="InterPro" id="IPR003961">
    <property type="entry name" value="FN3_dom"/>
</dbReference>
<protein>
    <recommendedName>
        <fullName evidence="3">Fibronectin type-III domain-containing protein</fullName>
    </recommendedName>
</protein>
<dbReference type="EMBL" id="JACATZ010000003">
    <property type="protein sequence ID" value="NWJ48853.1"/>
    <property type="molecule type" value="Genomic_DNA"/>
</dbReference>
<dbReference type="GO" id="GO:0008237">
    <property type="term" value="F:metallopeptidase activity"/>
    <property type="evidence" value="ECO:0007669"/>
    <property type="project" value="InterPro"/>
</dbReference>
<dbReference type="SMART" id="SM00060">
    <property type="entry name" value="FN3"/>
    <property type="match status" value="2"/>
</dbReference>
<dbReference type="PROSITE" id="PS50853">
    <property type="entry name" value="FN3"/>
    <property type="match status" value="1"/>
</dbReference>
<dbReference type="RefSeq" id="WP_341470690.1">
    <property type="nucleotide sequence ID" value="NZ_CP128400.1"/>
</dbReference>
<feature type="domain" description="Fibronectin type-III" evidence="3">
    <location>
        <begin position="477"/>
        <end position="567"/>
    </location>
</feature>
<keyword evidence="2" id="KW-0732">Signal</keyword>
<evidence type="ECO:0000313" key="5">
    <source>
        <dbReference type="EMBL" id="WJW68785.1"/>
    </source>
</evidence>
<dbReference type="AlphaFoldDB" id="A0A8T7MA38"/>
<dbReference type="InterPro" id="IPR024079">
    <property type="entry name" value="MetalloPept_cat_dom_sf"/>
</dbReference>
<evidence type="ECO:0000256" key="2">
    <source>
        <dbReference type="SAM" id="SignalP"/>
    </source>
</evidence>
<dbReference type="EMBL" id="CP128400">
    <property type="protein sequence ID" value="WJW68785.1"/>
    <property type="molecule type" value="Genomic_DNA"/>
</dbReference>
<dbReference type="Gene3D" id="3.40.390.10">
    <property type="entry name" value="Collagenase (Catalytic Domain)"/>
    <property type="match status" value="1"/>
</dbReference>
<evidence type="ECO:0000259" key="3">
    <source>
        <dbReference type="PROSITE" id="PS50853"/>
    </source>
</evidence>
<proteinExistence type="predicted"/>
<reference evidence="4 6" key="1">
    <citation type="submission" date="2020-06" db="EMBL/GenBank/DDBJ databases">
        <title>Anoxygenic phototrophic Chloroflexota member uses a Type I reaction center.</title>
        <authorList>
            <person name="Tsuji J.M."/>
            <person name="Shaw N.A."/>
            <person name="Nagashima S."/>
            <person name="Venkiteswaran J."/>
            <person name="Schiff S.L."/>
            <person name="Hanada S."/>
            <person name="Tank M."/>
            <person name="Neufeld J.D."/>
        </authorList>
    </citation>
    <scope>NUCLEOTIDE SEQUENCE [LARGE SCALE GENOMIC DNA]</scope>
    <source>
        <strain evidence="4">L227-S17</strain>
    </source>
</reference>
<evidence type="ECO:0000313" key="6">
    <source>
        <dbReference type="Proteomes" id="UP000521676"/>
    </source>
</evidence>
<feature type="compositionally biased region" description="Polar residues" evidence="1">
    <location>
        <begin position="43"/>
        <end position="55"/>
    </location>
</feature>
<reference evidence="5" key="2">
    <citation type="journal article" date="2024" name="Nature">
        <title>Anoxygenic phototroph of the Chloroflexota uses a type I reaction centre.</title>
        <authorList>
            <person name="Tsuji J.M."/>
            <person name="Shaw N.A."/>
            <person name="Nagashima S."/>
            <person name="Venkiteswaran J.J."/>
            <person name="Schiff S.L."/>
            <person name="Watanabe T."/>
            <person name="Fukui M."/>
            <person name="Hanada S."/>
            <person name="Tank M."/>
            <person name="Neufeld J.D."/>
        </authorList>
    </citation>
    <scope>NUCLEOTIDE SEQUENCE</scope>
    <source>
        <strain evidence="5">L227-S17</strain>
    </source>
</reference>
<dbReference type="CDD" id="cd00063">
    <property type="entry name" value="FN3"/>
    <property type="match status" value="1"/>
</dbReference>
<sequence length="776" mass="81875">MLLAGGALVVAGSAAFAGVNQTQAGQASLTGTLNVQWGDPDPSSGNSTQRTNYTLTDASGTTTPLAISESVLQASGGITALNKQRITVTGAQGNTQPGSNQTPAFNVTSIALVNPPAPAQGALPAPEALVSGSKAYVNIACNFPDIATTNATASYLNGLVGDTYPGLSHFWRELSYNNVNLLGSASYTGASGLGFTLPHPRSYYLYSDNSTKLDILAGDCTGVADSTIDFSNGVFGINMIFNSLLSSDPNQNYAWGGSTPLTLDGVSKNWPITWEPPWGWGNQNVLAHEIGHSFGLPHSQDPAIVANKPYTNPWDVMSNSWYPCSAPIQMYNATYKCLGQHTISYHMDMLGWIPPAQKKIATSGVSQYVTLERLTQPTTGDYLMAQIPVTSTTYFYTIEARKVSGYSGTSYDVGLPSSAVVIHSVNTTRSEDAWFVKALVNPGDTYTIPETGDIIKLDSATATGFRVAINNPLPPAPPSNLIATPASDPKVTLNWTDNSSNEDTFVIQRSYDNVNWSTIGWTKTNIATYTDTTVTLCGSYYYRVYAQNAFGNSSNSNTAPVSSILPLSEAPTNLSGFAYSTTQVRLSWKNNACNLPGQPVTFTIVRNSSPLTTTTANAVFDDTTALAGNTYSYKVMATRTSPTLSGSSNTISIIMPTQVSMASSAESFVTALNTAGADQVIKITGSFALTSTLGIQPKQGVLLVGGCGASGPTITITSPNYAPLDLSWSGVTIYGIAFVGRGDSTATPQIPLVKLRTPGTGNAPNRTVCTAVRYSP</sequence>
<dbReference type="Gene3D" id="2.60.40.10">
    <property type="entry name" value="Immunoglobulins"/>
    <property type="match status" value="2"/>
</dbReference>
<feature type="region of interest" description="Disordered" evidence="1">
    <location>
        <begin position="32"/>
        <end position="55"/>
    </location>
</feature>
<accession>A0A8T7MA38</accession>